<proteinExistence type="predicted"/>
<protein>
    <recommendedName>
        <fullName evidence="4">DUF4382 domain-containing protein</fullName>
    </recommendedName>
</protein>
<sequence>MKKVFIALSLFAAVAMTSCSDKANDPQPKQEQVTPVAQTGTLKINLESAENQRADFSDVKTVTFKIDKKEYTMPIDKLLVLKVGAHTLTDFNFTSHGVKFTQNEAQDFTISADLTTNLTIKVTPEVTNTEQFGGLGLNVVTDFAKALETHDYVQFVSKDATTSKVASKVYPSLGLVVRVMNSSATTQRLVITKGGIQEFSGEINGNSEGYVKIANAKDKDNLIVTLNEVAI</sequence>
<dbReference type="EMBL" id="AP025293">
    <property type="protein sequence ID" value="BDD00859.1"/>
    <property type="molecule type" value="Genomic_DNA"/>
</dbReference>
<keyword evidence="2" id="KW-0614">Plasmid</keyword>
<accession>A0ABN6LCE8</accession>
<dbReference type="RefSeq" id="WP_338398113.1">
    <property type="nucleotide sequence ID" value="NZ_AP025293.1"/>
</dbReference>
<keyword evidence="1" id="KW-0732">Signal</keyword>
<evidence type="ECO:0000256" key="1">
    <source>
        <dbReference type="SAM" id="SignalP"/>
    </source>
</evidence>
<dbReference type="PROSITE" id="PS51257">
    <property type="entry name" value="PROKAR_LIPOPROTEIN"/>
    <property type="match status" value="1"/>
</dbReference>
<name>A0ABN6LCE8_9BACT</name>
<gene>
    <name evidence="2" type="ORF">PEPS_31390</name>
</gene>
<evidence type="ECO:0000313" key="3">
    <source>
        <dbReference type="Proteomes" id="UP001354989"/>
    </source>
</evidence>
<reference evidence="2 3" key="1">
    <citation type="submission" date="2021-12" db="EMBL/GenBank/DDBJ databases">
        <title>Genome sequencing of bacteria with rrn-lacking chromosome and rrn-plasmid.</title>
        <authorList>
            <person name="Anda M."/>
            <person name="Iwasaki W."/>
        </authorList>
    </citation>
    <scope>NUCLEOTIDE SEQUENCE [LARGE SCALE GENOMIC DNA]</scope>
    <source>
        <strain evidence="2 3">NBRC 101262</strain>
        <plasmid evidence="2 3">pPP1</plasmid>
    </source>
</reference>
<dbReference type="Proteomes" id="UP001354989">
    <property type="component" value="Plasmid pPP1"/>
</dbReference>
<evidence type="ECO:0008006" key="4">
    <source>
        <dbReference type="Google" id="ProtNLM"/>
    </source>
</evidence>
<organism evidence="2 3">
    <name type="scientific">Persicobacter psychrovividus</name>
    <dbReference type="NCBI Taxonomy" id="387638"/>
    <lineage>
        <taxon>Bacteria</taxon>
        <taxon>Pseudomonadati</taxon>
        <taxon>Bacteroidota</taxon>
        <taxon>Cytophagia</taxon>
        <taxon>Cytophagales</taxon>
        <taxon>Persicobacteraceae</taxon>
        <taxon>Persicobacter</taxon>
    </lineage>
</organism>
<feature type="chain" id="PRO_5045789776" description="DUF4382 domain-containing protein" evidence="1">
    <location>
        <begin position="24"/>
        <end position="231"/>
    </location>
</feature>
<keyword evidence="3" id="KW-1185">Reference proteome</keyword>
<evidence type="ECO:0000313" key="2">
    <source>
        <dbReference type="EMBL" id="BDD00859.1"/>
    </source>
</evidence>
<feature type="signal peptide" evidence="1">
    <location>
        <begin position="1"/>
        <end position="23"/>
    </location>
</feature>
<geneLocation type="plasmid" evidence="2 3">
    <name>pPP1</name>
</geneLocation>